<dbReference type="Proteomes" id="UP001150925">
    <property type="component" value="Unassembled WGS sequence"/>
</dbReference>
<dbReference type="AlphaFoldDB" id="A0A9W8AIY7"/>
<accession>A0A9W8AIY7</accession>
<feature type="chain" id="PRO_5040889000" evidence="1">
    <location>
        <begin position="25"/>
        <end position="463"/>
    </location>
</feature>
<evidence type="ECO:0000256" key="1">
    <source>
        <dbReference type="SAM" id="SignalP"/>
    </source>
</evidence>
<proteinExistence type="predicted"/>
<evidence type="ECO:0000313" key="2">
    <source>
        <dbReference type="EMBL" id="KAJ1953525.1"/>
    </source>
</evidence>
<feature type="signal peptide" evidence="1">
    <location>
        <begin position="1"/>
        <end position="24"/>
    </location>
</feature>
<protein>
    <submittedName>
        <fullName evidence="2">Uncharacterized protein</fullName>
    </submittedName>
</protein>
<evidence type="ECO:0000313" key="3">
    <source>
        <dbReference type="Proteomes" id="UP001150925"/>
    </source>
</evidence>
<name>A0A9W8AIY7_9FUNG</name>
<comment type="caution">
    <text evidence="2">The sequence shown here is derived from an EMBL/GenBank/DDBJ whole genome shotgun (WGS) entry which is preliminary data.</text>
</comment>
<keyword evidence="1" id="KW-0732">Signal</keyword>
<dbReference type="EMBL" id="JANBPY010002846">
    <property type="protein sequence ID" value="KAJ1953525.1"/>
    <property type="molecule type" value="Genomic_DNA"/>
</dbReference>
<reference evidence="2" key="1">
    <citation type="submission" date="2022-07" db="EMBL/GenBank/DDBJ databases">
        <title>Phylogenomic reconstructions and comparative analyses of Kickxellomycotina fungi.</title>
        <authorList>
            <person name="Reynolds N.K."/>
            <person name="Stajich J.E."/>
            <person name="Barry K."/>
            <person name="Grigoriev I.V."/>
            <person name="Crous P."/>
            <person name="Smith M.E."/>
        </authorList>
    </citation>
    <scope>NUCLEOTIDE SEQUENCE</scope>
    <source>
        <strain evidence="2">RSA 1196</strain>
    </source>
</reference>
<gene>
    <name evidence="2" type="ORF">IWQ62_005971</name>
</gene>
<organism evidence="2 3">
    <name type="scientific">Dispira parvispora</name>
    <dbReference type="NCBI Taxonomy" id="1520584"/>
    <lineage>
        <taxon>Eukaryota</taxon>
        <taxon>Fungi</taxon>
        <taxon>Fungi incertae sedis</taxon>
        <taxon>Zoopagomycota</taxon>
        <taxon>Kickxellomycotina</taxon>
        <taxon>Dimargaritomycetes</taxon>
        <taxon>Dimargaritales</taxon>
        <taxon>Dimargaritaceae</taxon>
        <taxon>Dispira</taxon>
    </lineage>
</organism>
<sequence length="463" mass="52014">MLPGVYRVGLLVSLGLTVGKLTYASLTNPSYIGPGLEAPGTSQYPAEDYASEMDPDFDNQEWELDQPMRSTQNIPLPPLTKVLQGHHEQNTLPAFNSAFEPKNSEQTQYSATPQGHDRLAPIDSWFPKRKYWDENTLPAINDNGQENSFMSTYGANGNVDGTNHGLAAQGAGNQYSTDQQISRQFQDGTEEGAEAPYVYPSSGMSDVDFLRTVKWAGATGGPVAEGFLTHVVGHEFYNRLNKEHQRAVQEALHQLANKSMPRQQAPVPSGQNAGSASIWTNVADMPSKELFRQRYIEFSQDLDNLCSQITSRGNYVPPEGLKEISYTHNALLGMLALAFKSHDFDKFMRSKLIQVYQHHSVTYQRILKGETIAVTYFDRTYWKPVTRVFDFSKINSENCLGVMKDVKQLYPFYSHSTVKPSQDGEDKMKNAAHNFFGRYGNAEIVQAFGNKYREFLKNLNIAW</sequence>
<keyword evidence="3" id="KW-1185">Reference proteome</keyword>